<evidence type="ECO:0000313" key="2">
    <source>
        <dbReference type="Proteomes" id="UP000629287"/>
    </source>
</evidence>
<gene>
    <name evidence="1" type="ORF">H4687_003278</name>
</gene>
<sequence length="82" mass="8912">MRDALLFLGCWLVLGIVAAVLFGRHARRRPYLAARWDDGAGDWADETPTAGSPADLDALELLWDLPTYSGGDHTTTNPTGDQ</sequence>
<keyword evidence="2" id="KW-1185">Reference proteome</keyword>
<comment type="caution">
    <text evidence="1">The sequence shown here is derived from an EMBL/GenBank/DDBJ whole genome shotgun (WGS) entry which is preliminary data.</text>
</comment>
<dbReference type="Proteomes" id="UP000629287">
    <property type="component" value="Unassembled WGS sequence"/>
</dbReference>
<name>A0A8I0P6N5_9ACTN</name>
<dbReference type="EMBL" id="JADBGF010000001">
    <property type="protein sequence ID" value="MBE1597149.1"/>
    <property type="molecule type" value="Genomic_DNA"/>
</dbReference>
<evidence type="ECO:0000313" key="1">
    <source>
        <dbReference type="EMBL" id="MBE1597149.1"/>
    </source>
</evidence>
<accession>A0A8I0P6N5</accession>
<protein>
    <submittedName>
        <fullName evidence="1">Uncharacterized protein</fullName>
    </submittedName>
</protein>
<proteinExistence type="predicted"/>
<dbReference type="GeneID" id="86827854"/>
<reference evidence="1 2" key="1">
    <citation type="submission" date="2020-10" db="EMBL/GenBank/DDBJ databases">
        <title>Sequencing the genomes of 1000 actinobacteria strains.</title>
        <authorList>
            <person name="Klenk H.-P."/>
        </authorList>
    </citation>
    <scope>NUCLEOTIDE SEQUENCE [LARGE SCALE GENOMIC DNA]</scope>
    <source>
        <strain evidence="1 2">DSM 41803</strain>
    </source>
</reference>
<dbReference type="RefSeq" id="WP_046916306.1">
    <property type="nucleotide sequence ID" value="NZ_JADBGF010000001.1"/>
</dbReference>
<organism evidence="1 2">
    <name type="scientific">Streptomyces stelliscabiei</name>
    <dbReference type="NCBI Taxonomy" id="146820"/>
    <lineage>
        <taxon>Bacteria</taxon>
        <taxon>Bacillati</taxon>
        <taxon>Actinomycetota</taxon>
        <taxon>Actinomycetes</taxon>
        <taxon>Kitasatosporales</taxon>
        <taxon>Streptomycetaceae</taxon>
        <taxon>Streptomyces</taxon>
    </lineage>
</organism>
<dbReference type="AlphaFoldDB" id="A0A8I0P6N5"/>